<reference evidence="6" key="3">
    <citation type="journal article" date="2019" name="Int. J. Syst. Evol. Microbiol.">
        <title>The Global Catalogue of Microorganisms (GCM) 10K type strain sequencing project: providing services to taxonomists for standard genome sequencing and annotation.</title>
        <authorList>
            <consortium name="The Broad Institute Genomics Platform"/>
            <consortium name="The Broad Institute Genome Sequencing Center for Infectious Disease"/>
            <person name="Wu L."/>
            <person name="Ma J."/>
        </authorList>
    </citation>
    <scope>NUCLEOTIDE SEQUENCE [LARGE SCALE GENOMIC DNA]</scope>
    <source>
        <strain evidence="6">CCM 4175</strain>
    </source>
</reference>
<dbReference type="RefSeq" id="WP_095115828.1">
    <property type="nucleotide sequence ID" value="NZ_BMCB01000010.1"/>
</dbReference>
<dbReference type="KEGG" id="smus:C7J88_09855"/>
<dbReference type="Proteomes" id="UP000243706">
    <property type="component" value="Chromosome 1"/>
</dbReference>
<proteinExistence type="predicted"/>
<keyword evidence="6" id="KW-1185">Reference proteome</keyword>
<reference evidence="3" key="1">
    <citation type="journal article" date="2014" name="Int. J. Syst. Evol. Microbiol.">
        <title>Complete genome of a new Firmicutes species belonging to the dominant human colonic microbiota ('Ruminococcus bicirculans') reveals two chromosomes and a selective capacity to utilize plant glucans.</title>
        <authorList>
            <consortium name="NISC Comparative Sequencing Program"/>
            <person name="Wegmann U."/>
            <person name="Louis P."/>
            <person name="Goesmann A."/>
            <person name="Henrissat B."/>
            <person name="Duncan S.H."/>
            <person name="Flint H.J."/>
        </authorList>
    </citation>
    <scope>NUCLEOTIDE SEQUENCE</scope>
    <source>
        <strain evidence="3">CCM 4175</strain>
    </source>
</reference>
<gene>
    <name evidence="3" type="ORF">GCM10007183_16390</name>
    <name evidence="4" type="ORF">SAMEA4412661_00555</name>
</gene>
<evidence type="ECO:0000313" key="6">
    <source>
        <dbReference type="Proteomes" id="UP000652995"/>
    </source>
</evidence>
<reference evidence="4 5" key="2">
    <citation type="submission" date="2017-06" db="EMBL/GenBank/DDBJ databases">
        <authorList>
            <consortium name="Pathogen Informatics"/>
        </authorList>
    </citation>
    <scope>NUCLEOTIDE SEQUENCE [LARGE SCALE GENOMIC DNA]</scope>
    <source>
        <strain evidence="4 5">NCTC13833</strain>
    </source>
</reference>
<dbReference type="AlphaFoldDB" id="A0A240BYZ7"/>
<dbReference type="EMBL" id="LT906464">
    <property type="protein sequence ID" value="SNW00885.1"/>
    <property type="molecule type" value="Genomic_DNA"/>
</dbReference>
<dbReference type="OrthoDB" id="2329681at2"/>
<keyword evidence="2" id="KW-0812">Transmembrane</keyword>
<accession>A0A240BYZ7</accession>
<sequence length="149" mass="16467">MASKKVSNEVKVLEQKLENANNSEERQKIIAREIFLTKSGPLPDPKDFSKYEEVLPGSANRIIEMAEKNQQHRIRIELTEQELYYKSNNTITSKGIYSSTIISIVGIVGAVILGVFGSELASGIIGSLSLGNIVVSMINSTINSIRRKE</sequence>
<protein>
    <submittedName>
        <fullName evidence="4">Predicted membrane protein</fullName>
    </submittedName>
</protein>
<dbReference type="InterPro" id="IPR019284">
    <property type="entry name" value="RP532"/>
</dbReference>
<organism evidence="4 5">
    <name type="scientific">Staphylococcus muscae</name>
    <dbReference type="NCBI Taxonomy" id="1294"/>
    <lineage>
        <taxon>Bacteria</taxon>
        <taxon>Bacillati</taxon>
        <taxon>Bacillota</taxon>
        <taxon>Bacilli</taxon>
        <taxon>Bacillales</taxon>
        <taxon>Staphylococcaceae</taxon>
        <taxon>Staphylococcus</taxon>
    </lineage>
</organism>
<feature type="coiled-coil region" evidence="1">
    <location>
        <begin position="3"/>
        <end position="30"/>
    </location>
</feature>
<evidence type="ECO:0000313" key="5">
    <source>
        <dbReference type="Proteomes" id="UP000243706"/>
    </source>
</evidence>
<evidence type="ECO:0000313" key="3">
    <source>
        <dbReference type="EMBL" id="GGA92947.1"/>
    </source>
</evidence>
<evidence type="ECO:0000256" key="2">
    <source>
        <dbReference type="SAM" id="Phobius"/>
    </source>
</evidence>
<evidence type="ECO:0000256" key="1">
    <source>
        <dbReference type="SAM" id="Coils"/>
    </source>
</evidence>
<keyword evidence="2" id="KW-1133">Transmembrane helix</keyword>
<dbReference type="EMBL" id="BMCB01000010">
    <property type="protein sequence ID" value="GGA92947.1"/>
    <property type="molecule type" value="Genomic_DNA"/>
</dbReference>
<feature type="transmembrane region" description="Helical" evidence="2">
    <location>
        <begin position="96"/>
        <end position="117"/>
    </location>
</feature>
<name>A0A240BYZ7_9STAP</name>
<feature type="transmembrane region" description="Helical" evidence="2">
    <location>
        <begin position="123"/>
        <end position="142"/>
    </location>
</feature>
<dbReference type="Proteomes" id="UP000652995">
    <property type="component" value="Unassembled WGS sequence"/>
</dbReference>
<reference evidence="3" key="4">
    <citation type="submission" date="2024-05" db="EMBL/GenBank/DDBJ databases">
        <authorList>
            <person name="Sun Q."/>
            <person name="Sedlacek I."/>
        </authorList>
    </citation>
    <scope>NUCLEOTIDE SEQUENCE</scope>
    <source>
        <strain evidence="3">CCM 4175</strain>
    </source>
</reference>
<dbReference type="Pfam" id="PF10097">
    <property type="entry name" value="DUF2335"/>
    <property type="match status" value="1"/>
</dbReference>
<keyword evidence="1" id="KW-0175">Coiled coil</keyword>
<evidence type="ECO:0000313" key="4">
    <source>
        <dbReference type="EMBL" id="SNW00885.1"/>
    </source>
</evidence>
<keyword evidence="2" id="KW-0472">Membrane</keyword>